<keyword evidence="2" id="KW-1185">Reference proteome</keyword>
<reference evidence="1 2" key="1">
    <citation type="journal article" date="2013" name="Int. J. Syst. Evol. Microbiol.">
        <title>Kordia antarctica sp. nov., isolated from Antarctic seawater.</title>
        <authorList>
            <person name="Baek K."/>
            <person name="Choi A."/>
            <person name="Kang I."/>
            <person name="Lee K."/>
            <person name="Cho J.C."/>
        </authorList>
    </citation>
    <scope>NUCLEOTIDE SEQUENCE [LARGE SCALE GENOMIC DNA]</scope>
    <source>
        <strain evidence="1 2">IMCC3317</strain>
    </source>
</reference>
<proteinExistence type="predicted"/>
<name>A0A7L4ZEQ2_9FLAO</name>
<dbReference type="AlphaFoldDB" id="A0A7L4ZEQ2"/>
<sequence>MDGNVQYTGTTPDTPFILQNVISHPGNFLNFSTYQIMEQLPEN</sequence>
<dbReference type="RefSeq" id="WP_262887071.1">
    <property type="nucleotide sequence ID" value="NZ_CP019288.1"/>
</dbReference>
<accession>A0A7L4ZEQ2</accession>
<protein>
    <submittedName>
        <fullName evidence="1">Uncharacterized protein</fullName>
    </submittedName>
</protein>
<dbReference type="EMBL" id="CP019288">
    <property type="protein sequence ID" value="QHI34706.1"/>
    <property type="molecule type" value="Genomic_DNA"/>
</dbReference>
<evidence type="ECO:0000313" key="2">
    <source>
        <dbReference type="Proteomes" id="UP000464657"/>
    </source>
</evidence>
<evidence type="ECO:0000313" key="1">
    <source>
        <dbReference type="EMBL" id="QHI34706.1"/>
    </source>
</evidence>
<dbReference type="KEGG" id="kan:IMCC3317_00490"/>
<organism evidence="1 2">
    <name type="scientific">Kordia antarctica</name>
    <dbReference type="NCBI Taxonomy" id="1218801"/>
    <lineage>
        <taxon>Bacteria</taxon>
        <taxon>Pseudomonadati</taxon>
        <taxon>Bacteroidota</taxon>
        <taxon>Flavobacteriia</taxon>
        <taxon>Flavobacteriales</taxon>
        <taxon>Flavobacteriaceae</taxon>
        <taxon>Kordia</taxon>
    </lineage>
</organism>
<dbReference type="Proteomes" id="UP000464657">
    <property type="component" value="Chromosome"/>
</dbReference>
<gene>
    <name evidence="1" type="ORF">IMCC3317_00490</name>
</gene>